<evidence type="ECO:0000313" key="1">
    <source>
        <dbReference type="EMBL" id="KAK0388071.1"/>
    </source>
</evidence>
<dbReference type="AlphaFoldDB" id="A0AA39GIZ9"/>
<comment type="caution">
    <text evidence="1">The sequence shown here is derived from an EMBL/GenBank/DDBJ whole genome shotgun (WGS) entry which is preliminary data.</text>
</comment>
<proteinExistence type="predicted"/>
<dbReference type="Proteomes" id="UP001175261">
    <property type="component" value="Unassembled WGS sequence"/>
</dbReference>
<accession>A0AA39GIZ9</accession>
<sequence>MPNVKKQPEPESGMQRAVDFSQSLLAVPGYADDSLLSVMRYVSKAQTSLRKCDFEEFMAELGNIETATNAATETPAARAEKIKEHRQKAFSKIEEVPELAADFNHFLMNSRRLHRQQQGLAKEKDSESQQ</sequence>
<protein>
    <submittedName>
        <fullName evidence="1">Uncharacterized protein</fullName>
    </submittedName>
</protein>
<evidence type="ECO:0000313" key="2">
    <source>
        <dbReference type="Proteomes" id="UP001175261"/>
    </source>
</evidence>
<name>A0AA39GIZ9_SARSR</name>
<dbReference type="EMBL" id="JAPDFR010000003">
    <property type="protein sequence ID" value="KAK0388071.1"/>
    <property type="molecule type" value="Genomic_DNA"/>
</dbReference>
<reference evidence="1" key="1">
    <citation type="submission" date="2022-10" db="EMBL/GenBank/DDBJ databases">
        <title>Determination and structural analysis of whole genome sequence of Sarocladium strictum F4-1.</title>
        <authorList>
            <person name="Hu L."/>
            <person name="Jiang Y."/>
        </authorList>
    </citation>
    <scope>NUCLEOTIDE SEQUENCE</scope>
    <source>
        <strain evidence="1">F4-1</strain>
    </source>
</reference>
<organism evidence="1 2">
    <name type="scientific">Sarocladium strictum</name>
    <name type="common">Black bundle disease fungus</name>
    <name type="synonym">Acremonium strictum</name>
    <dbReference type="NCBI Taxonomy" id="5046"/>
    <lineage>
        <taxon>Eukaryota</taxon>
        <taxon>Fungi</taxon>
        <taxon>Dikarya</taxon>
        <taxon>Ascomycota</taxon>
        <taxon>Pezizomycotina</taxon>
        <taxon>Sordariomycetes</taxon>
        <taxon>Hypocreomycetidae</taxon>
        <taxon>Hypocreales</taxon>
        <taxon>Sarocladiaceae</taxon>
        <taxon>Sarocladium</taxon>
    </lineage>
</organism>
<gene>
    <name evidence="1" type="ORF">NLU13_4315</name>
</gene>
<keyword evidence="2" id="KW-1185">Reference proteome</keyword>